<evidence type="ECO:0000259" key="3">
    <source>
        <dbReference type="PROSITE" id="PS50234"/>
    </source>
</evidence>
<dbReference type="Gene3D" id="3.40.50.410">
    <property type="entry name" value="von Willebrand factor, type A domain"/>
    <property type="match status" value="1"/>
</dbReference>
<accession>A0AAE0RXK6</accession>
<protein>
    <recommendedName>
        <fullName evidence="3">VWFA domain-containing protein</fullName>
    </recommendedName>
</protein>
<sequence length="563" mass="63743">MEIESLIIFGVIVFLIYWFYGRGSGNSKKEQSNGSERLYPDLSKFQESSIFRMFQSSNKHSEVILDKFTTLDDVRDALRNGGLESCSLIFGIDFTASNVHQGLKTYGGRSLHHLDMLNPNPYQKVISILGETLESLDADGLIPVFGFGDASTRDHSVFPFLAEGDCRGFQDVLSKYNQIVPNVLLSGPTSFAPIIYKAIDIVKRKQEHCQENSTRKLQYHILVIVADGQVTSERPSREAIVEASKWPISIILVGVGDGPWDEMEEFDDGLPARKFDNFQFVDYHRIVSTAKNPHAAFALCALMEIPDHQSEPVQNKISELQTQEFYFQAKIGLPYKGEISFRWILISGTYIASTYIASTYIASTYMSIANVREDNRKVYNFFEDHNHNQNPGQPANDIASTIVSIILVTSGVLRVMRGRRSALADSQKRRVCHRENDLQVLNGELPLRLRRQELTPKYVARVSIIPYTHPIRITIHTCDKPFSCKLVPELTPKYVARVSIIPYTHPIRITIHTCDKPFSCKLVPNVPGRKQIYELMKEVPKSKCQAEPTEFPKQAPPPHPHPD</sequence>
<dbReference type="Proteomes" id="UP001195483">
    <property type="component" value="Unassembled WGS sequence"/>
</dbReference>
<dbReference type="InterPro" id="IPR052079">
    <property type="entry name" value="E3_ligase/Copine_domain"/>
</dbReference>
<dbReference type="GO" id="GO:0016567">
    <property type="term" value="P:protein ubiquitination"/>
    <property type="evidence" value="ECO:0007669"/>
    <property type="project" value="TreeGrafter"/>
</dbReference>
<gene>
    <name evidence="4" type="ORF">CHS0354_016267</name>
</gene>
<keyword evidence="2" id="KW-0472">Membrane</keyword>
<evidence type="ECO:0000256" key="2">
    <source>
        <dbReference type="SAM" id="Phobius"/>
    </source>
</evidence>
<evidence type="ECO:0000256" key="1">
    <source>
        <dbReference type="SAM" id="MobiDB-lite"/>
    </source>
</evidence>
<reference evidence="4" key="1">
    <citation type="journal article" date="2021" name="Genome Biol. Evol.">
        <title>A High-Quality Reference Genome for a Parasitic Bivalve with Doubly Uniparental Inheritance (Bivalvia: Unionida).</title>
        <authorList>
            <person name="Smith C.H."/>
        </authorList>
    </citation>
    <scope>NUCLEOTIDE SEQUENCE</scope>
    <source>
        <strain evidence="4">CHS0354</strain>
    </source>
</reference>
<proteinExistence type="predicted"/>
<dbReference type="SUPFAM" id="SSF53300">
    <property type="entry name" value="vWA-like"/>
    <property type="match status" value="1"/>
</dbReference>
<keyword evidence="2" id="KW-0812">Transmembrane</keyword>
<evidence type="ECO:0000313" key="5">
    <source>
        <dbReference type="Proteomes" id="UP001195483"/>
    </source>
</evidence>
<dbReference type="Pfam" id="PF07002">
    <property type="entry name" value="Copine"/>
    <property type="match status" value="1"/>
</dbReference>
<dbReference type="PROSITE" id="PS50234">
    <property type="entry name" value="VWFA"/>
    <property type="match status" value="1"/>
</dbReference>
<dbReference type="InterPro" id="IPR036465">
    <property type="entry name" value="vWFA_dom_sf"/>
</dbReference>
<feature type="compositionally biased region" description="Pro residues" evidence="1">
    <location>
        <begin position="554"/>
        <end position="563"/>
    </location>
</feature>
<keyword evidence="2" id="KW-1133">Transmembrane helix</keyword>
<reference evidence="4" key="2">
    <citation type="journal article" date="2021" name="Genome Biol. Evol.">
        <title>Developing a high-quality reference genome for a parasitic bivalve with doubly uniparental inheritance (Bivalvia: Unionida).</title>
        <authorList>
            <person name="Smith C.H."/>
        </authorList>
    </citation>
    <scope>NUCLEOTIDE SEQUENCE</scope>
    <source>
        <strain evidence="4">CHS0354</strain>
        <tissue evidence="4">Mantle</tissue>
    </source>
</reference>
<organism evidence="4 5">
    <name type="scientific">Potamilus streckersoni</name>
    <dbReference type="NCBI Taxonomy" id="2493646"/>
    <lineage>
        <taxon>Eukaryota</taxon>
        <taxon>Metazoa</taxon>
        <taxon>Spiralia</taxon>
        <taxon>Lophotrochozoa</taxon>
        <taxon>Mollusca</taxon>
        <taxon>Bivalvia</taxon>
        <taxon>Autobranchia</taxon>
        <taxon>Heteroconchia</taxon>
        <taxon>Palaeoheterodonta</taxon>
        <taxon>Unionida</taxon>
        <taxon>Unionoidea</taxon>
        <taxon>Unionidae</taxon>
        <taxon>Ambleminae</taxon>
        <taxon>Lampsilini</taxon>
        <taxon>Potamilus</taxon>
    </lineage>
</organism>
<evidence type="ECO:0000313" key="4">
    <source>
        <dbReference type="EMBL" id="KAK3581408.1"/>
    </source>
</evidence>
<comment type="caution">
    <text evidence="4">The sequence shown here is derived from an EMBL/GenBank/DDBJ whole genome shotgun (WGS) entry which is preliminary data.</text>
</comment>
<dbReference type="PANTHER" id="PTHR45751">
    <property type="entry name" value="COPINE FAMILY PROTEIN 1"/>
    <property type="match status" value="1"/>
</dbReference>
<dbReference type="InterPro" id="IPR002035">
    <property type="entry name" value="VWF_A"/>
</dbReference>
<dbReference type="GO" id="GO:0004842">
    <property type="term" value="F:ubiquitin-protein transferase activity"/>
    <property type="evidence" value="ECO:0007669"/>
    <property type="project" value="TreeGrafter"/>
</dbReference>
<dbReference type="PANTHER" id="PTHR45751:SF11">
    <property type="entry name" value="COPINE FAMILY PROTEIN 2"/>
    <property type="match status" value="1"/>
</dbReference>
<dbReference type="GO" id="GO:0005634">
    <property type="term" value="C:nucleus"/>
    <property type="evidence" value="ECO:0007669"/>
    <property type="project" value="TreeGrafter"/>
</dbReference>
<feature type="region of interest" description="Disordered" evidence="1">
    <location>
        <begin position="544"/>
        <end position="563"/>
    </location>
</feature>
<keyword evidence="5" id="KW-1185">Reference proteome</keyword>
<feature type="transmembrane region" description="Helical" evidence="2">
    <location>
        <begin position="6"/>
        <end position="21"/>
    </location>
</feature>
<reference evidence="4" key="3">
    <citation type="submission" date="2023-05" db="EMBL/GenBank/DDBJ databases">
        <authorList>
            <person name="Smith C.H."/>
        </authorList>
    </citation>
    <scope>NUCLEOTIDE SEQUENCE</scope>
    <source>
        <strain evidence="4">CHS0354</strain>
        <tissue evidence="4">Mantle</tissue>
    </source>
</reference>
<dbReference type="EMBL" id="JAEAOA010001006">
    <property type="protein sequence ID" value="KAK3581408.1"/>
    <property type="molecule type" value="Genomic_DNA"/>
</dbReference>
<feature type="domain" description="VWFA" evidence="3">
    <location>
        <begin position="87"/>
        <end position="257"/>
    </location>
</feature>
<dbReference type="InterPro" id="IPR010734">
    <property type="entry name" value="Copine_C"/>
</dbReference>
<dbReference type="AlphaFoldDB" id="A0AAE0RXK6"/>
<name>A0AAE0RXK6_9BIVA</name>
<dbReference type="SMART" id="SM00327">
    <property type="entry name" value="VWA"/>
    <property type="match status" value="1"/>
</dbReference>